<dbReference type="EMBL" id="CP074694">
    <property type="protein sequence ID" value="QVL34418.1"/>
    <property type="molecule type" value="Genomic_DNA"/>
</dbReference>
<keyword evidence="2" id="KW-1133">Transmembrane helix</keyword>
<evidence type="ECO:0000313" key="4">
    <source>
        <dbReference type="Proteomes" id="UP000676194"/>
    </source>
</evidence>
<name>A0A8E6F049_9BACT</name>
<evidence type="ECO:0000313" key="3">
    <source>
        <dbReference type="EMBL" id="QVL34418.1"/>
    </source>
</evidence>
<feature type="region of interest" description="Disordered" evidence="1">
    <location>
        <begin position="89"/>
        <end position="109"/>
    </location>
</feature>
<keyword evidence="4" id="KW-1185">Reference proteome</keyword>
<dbReference type="AlphaFoldDB" id="A0A8E6F049"/>
<dbReference type="RefSeq" id="WP_213499390.1">
    <property type="nucleotide sequence ID" value="NZ_CP074694.1"/>
</dbReference>
<keyword evidence="2" id="KW-0812">Transmembrane</keyword>
<feature type="region of interest" description="Disordered" evidence="1">
    <location>
        <begin position="1"/>
        <end position="75"/>
    </location>
</feature>
<dbReference type="KEGG" id="tsph:KIH39_11075"/>
<feature type="compositionally biased region" description="Low complexity" evidence="1">
    <location>
        <begin position="29"/>
        <end position="39"/>
    </location>
</feature>
<sequence length="187" mass="19696">MDITCPKCKGRMRVPTPETPSHATTQALSESSSSIIEESMPGPSKAATTAPPGSKKARPSQGRAVKSAEKPATPSKLFENDDFELLLTAGTLPRSEKSGPNAAINKGTPGIEKLANTSKEISDRDLFAIDLDSPVPQVVAQASPAIASEPHVALPLPNSFPWVWVAVSWALFLGAGFGIGFLMFKKA</sequence>
<dbReference type="Proteomes" id="UP000676194">
    <property type="component" value="Chromosome"/>
</dbReference>
<evidence type="ECO:0000256" key="1">
    <source>
        <dbReference type="SAM" id="MobiDB-lite"/>
    </source>
</evidence>
<evidence type="ECO:0000256" key="2">
    <source>
        <dbReference type="SAM" id="Phobius"/>
    </source>
</evidence>
<feature type="compositionally biased region" description="Polar residues" evidence="1">
    <location>
        <begin position="19"/>
        <end position="28"/>
    </location>
</feature>
<keyword evidence="2" id="KW-0472">Membrane</keyword>
<feature type="transmembrane region" description="Helical" evidence="2">
    <location>
        <begin position="162"/>
        <end position="184"/>
    </location>
</feature>
<organism evidence="3 4">
    <name type="scientific">Telmatocola sphagniphila</name>
    <dbReference type="NCBI Taxonomy" id="1123043"/>
    <lineage>
        <taxon>Bacteria</taxon>
        <taxon>Pseudomonadati</taxon>
        <taxon>Planctomycetota</taxon>
        <taxon>Planctomycetia</taxon>
        <taxon>Gemmatales</taxon>
        <taxon>Gemmataceae</taxon>
    </lineage>
</organism>
<gene>
    <name evidence="3" type="ORF">KIH39_11075</name>
</gene>
<accession>A0A8E6F049</accession>
<reference evidence="3" key="1">
    <citation type="submission" date="2021-05" db="EMBL/GenBank/DDBJ databases">
        <title>Complete genome sequence of the cellulolytic planctomycete Telmatocola sphagniphila SP2T and characterization of the first cellulase from planctomycetes.</title>
        <authorList>
            <person name="Rakitin A.L."/>
            <person name="Beletsky A.V."/>
            <person name="Naumoff D.G."/>
            <person name="Kulichevskaya I.S."/>
            <person name="Mardanov A.V."/>
            <person name="Ravin N.V."/>
            <person name="Dedysh S.N."/>
        </authorList>
    </citation>
    <scope>NUCLEOTIDE SEQUENCE</scope>
    <source>
        <strain evidence="3">SP2T</strain>
    </source>
</reference>
<protein>
    <submittedName>
        <fullName evidence="3">Uncharacterized protein</fullName>
    </submittedName>
</protein>
<proteinExistence type="predicted"/>